<feature type="domain" description="Serine/threonine specific protein phosphatases" evidence="1">
    <location>
        <begin position="72"/>
        <end position="77"/>
    </location>
</feature>
<dbReference type="EMBL" id="CP044205">
    <property type="protein sequence ID" value="QFY42492.1"/>
    <property type="molecule type" value="Genomic_DNA"/>
</dbReference>
<evidence type="ECO:0000259" key="1">
    <source>
        <dbReference type="PROSITE" id="PS00125"/>
    </source>
</evidence>
<evidence type="ECO:0000313" key="2">
    <source>
        <dbReference type="EMBL" id="QFY42492.1"/>
    </source>
</evidence>
<dbReference type="OrthoDB" id="5296354at2"/>
<dbReference type="GO" id="GO:0016791">
    <property type="term" value="F:phosphatase activity"/>
    <property type="evidence" value="ECO:0007669"/>
    <property type="project" value="TreeGrafter"/>
</dbReference>
<dbReference type="PANTHER" id="PTHR42850">
    <property type="entry name" value="METALLOPHOSPHOESTERASE"/>
    <property type="match status" value="1"/>
</dbReference>
<dbReference type="InterPro" id="IPR029052">
    <property type="entry name" value="Metallo-depent_PP-like"/>
</dbReference>
<proteinExistence type="predicted"/>
<organism evidence="2 3">
    <name type="scientific">Candidatus Methylospira mobilis</name>
    <dbReference type="NCBI Taxonomy" id="1808979"/>
    <lineage>
        <taxon>Bacteria</taxon>
        <taxon>Pseudomonadati</taxon>
        <taxon>Pseudomonadota</taxon>
        <taxon>Gammaproteobacteria</taxon>
        <taxon>Methylococcales</taxon>
        <taxon>Methylococcaceae</taxon>
        <taxon>Candidatus Methylospira</taxon>
    </lineage>
</organism>
<gene>
    <name evidence="2" type="ORF">F6R98_07520</name>
</gene>
<dbReference type="RefSeq" id="WP_153248488.1">
    <property type="nucleotide sequence ID" value="NZ_CP044205.1"/>
</dbReference>
<keyword evidence="3" id="KW-1185">Reference proteome</keyword>
<sequence length="257" mass="28603">MIKVKRIVENTAGRDFIVGDLHGAFDLLDAAMEAVDFDARKDRLFSVGDLVDRGPDSPRVIAFLEQPFFFAVRGNHEDMFLDIYAESDTPSESVVREKTANYGMRWWWDLPQNERLAYIAAFRRLPLVMEVQTRHGAIGILHAEVPLGMDWATFTALIESGDQQVIQQALRGRSRACRGDNLGVDGIERVFVGHTPLESAAQRGNVFHLDTGAVFGLMDPDNSGGRLTFAGLNSHRVLMASPVRKDLIDIHVEPGQS</sequence>
<dbReference type="AlphaFoldDB" id="A0A5Q0BH81"/>
<dbReference type="PANTHER" id="PTHR42850:SF4">
    <property type="entry name" value="ZINC-DEPENDENT ENDOPOLYPHOSPHATASE"/>
    <property type="match status" value="1"/>
</dbReference>
<dbReference type="KEGG" id="mmob:F6R98_07520"/>
<name>A0A5Q0BH81_9GAMM</name>
<dbReference type="Gene3D" id="3.60.21.10">
    <property type="match status" value="1"/>
</dbReference>
<reference evidence="2 3" key="1">
    <citation type="submission" date="2019-09" db="EMBL/GenBank/DDBJ databases">
        <title>Ecophysiology of the spiral-shaped methanotroph Methylospira mobilis as revealed by the complete genome sequence.</title>
        <authorList>
            <person name="Oshkin I.Y."/>
            <person name="Dedysh S.N."/>
            <person name="Miroshnikov K."/>
            <person name="Danilova O.V."/>
            <person name="Hakobyan A."/>
            <person name="Liesack W."/>
        </authorList>
    </citation>
    <scope>NUCLEOTIDE SEQUENCE [LARGE SCALE GENOMIC DNA]</scope>
    <source>
        <strain evidence="2 3">Shm1</strain>
    </source>
</reference>
<dbReference type="GO" id="GO:0005737">
    <property type="term" value="C:cytoplasm"/>
    <property type="evidence" value="ECO:0007669"/>
    <property type="project" value="TreeGrafter"/>
</dbReference>
<dbReference type="InterPro" id="IPR006186">
    <property type="entry name" value="Ser/Thr-sp_prot-phosphatase"/>
</dbReference>
<dbReference type="Pfam" id="PF00149">
    <property type="entry name" value="Metallophos"/>
    <property type="match status" value="1"/>
</dbReference>
<dbReference type="FunCoup" id="A0A5Q0BH81">
    <property type="interactions" value="81"/>
</dbReference>
<accession>A0A5Q0BH81</accession>
<protein>
    <submittedName>
        <fullName evidence="2">Metallophosphoesterase</fullName>
    </submittedName>
</protein>
<dbReference type="InterPro" id="IPR004843">
    <property type="entry name" value="Calcineurin-like_PHP"/>
</dbReference>
<dbReference type="SUPFAM" id="SSF56300">
    <property type="entry name" value="Metallo-dependent phosphatases"/>
    <property type="match status" value="1"/>
</dbReference>
<dbReference type="PROSITE" id="PS00125">
    <property type="entry name" value="SER_THR_PHOSPHATASE"/>
    <property type="match status" value="1"/>
</dbReference>
<dbReference type="InterPro" id="IPR050126">
    <property type="entry name" value="Ap4A_hydrolase"/>
</dbReference>
<evidence type="ECO:0000313" key="3">
    <source>
        <dbReference type="Proteomes" id="UP000325755"/>
    </source>
</evidence>
<dbReference type="InParanoid" id="A0A5Q0BH81"/>
<dbReference type="Proteomes" id="UP000325755">
    <property type="component" value="Chromosome"/>
</dbReference>